<dbReference type="Gene3D" id="1.10.10.60">
    <property type="entry name" value="Homeodomain-like"/>
    <property type="match status" value="2"/>
</dbReference>
<dbReference type="PRINTS" id="PR00032">
    <property type="entry name" value="HTHARAC"/>
</dbReference>
<keyword evidence="2" id="KW-0238">DNA-binding</keyword>
<dbReference type="RefSeq" id="WP_051593168.1">
    <property type="nucleotide sequence ID" value="NZ_JAAZWO010000023.1"/>
</dbReference>
<gene>
    <name evidence="5" type="ORF">HGG79_15400</name>
</gene>
<accession>A0A923J1G1</accession>
<evidence type="ECO:0000313" key="5">
    <source>
        <dbReference type="EMBL" id="MBC2399147.1"/>
    </source>
</evidence>
<dbReference type="GO" id="GO:0003700">
    <property type="term" value="F:DNA-binding transcription factor activity"/>
    <property type="evidence" value="ECO:0007669"/>
    <property type="project" value="InterPro"/>
</dbReference>
<dbReference type="AlphaFoldDB" id="A0A923J1G1"/>
<dbReference type="InterPro" id="IPR018060">
    <property type="entry name" value="HTH_AraC"/>
</dbReference>
<dbReference type="InterPro" id="IPR020449">
    <property type="entry name" value="Tscrpt_reg_AraC-type_HTH"/>
</dbReference>
<keyword evidence="3" id="KW-0804">Transcription</keyword>
<dbReference type="SMART" id="SM00342">
    <property type="entry name" value="HTH_ARAC"/>
    <property type="match status" value="1"/>
</dbReference>
<dbReference type="PROSITE" id="PS01124">
    <property type="entry name" value="HTH_ARAC_FAMILY_2"/>
    <property type="match status" value="1"/>
</dbReference>
<evidence type="ECO:0000256" key="1">
    <source>
        <dbReference type="ARBA" id="ARBA00023015"/>
    </source>
</evidence>
<evidence type="ECO:0000313" key="6">
    <source>
        <dbReference type="Proteomes" id="UP000563151"/>
    </source>
</evidence>
<dbReference type="InterPro" id="IPR009057">
    <property type="entry name" value="Homeodomain-like_sf"/>
</dbReference>
<sequence>MISKSIIEYFAQAPTELNFIYIPEFSTEYEKYYRMNPNYGDGFFRIINSNNEFIVLIARYTPNYDFEKVSEIKQEYIEISRFDTTSSSYKVGKRNFKEVNTGILCYINTNKLVHVFCEKNNPIEFTKVIITRDYFDRFLKNRYDDSYKNFTTAFKYLARNPVSPELNFIFNQIKMCKAKGISQKIYLESKVLEILSLVTHDKNEKWEKEHISVRLTKTDKRLLNKTEKYLQNNIGSYPSLGELANMSKMSTSRFLLAFKDYFGTTPYQYLKDLRMNAALSLLLNTEDSITSIAEELGYKNSGHFSGLFKSYYGISPGEYRRAHYVK</sequence>
<evidence type="ECO:0000259" key="4">
    <source>
        <dbReference type="PROSITE" id="PS01124"/>
    </source>
</evidence>
<reference evidence="5 6" key="1">
    <citation type="submission" date="2020-04" db="EMBL/GenBank/DDBJ databases">
        <title>Genomic insights into acetone-butanol-ethanol (ABE) fermentation by sequencing solventogenic clostridia strains.</title>
        <authorList>
            <person name="Brown S."/>
        </authorList>
    </citation>
    <scope>NUCLEOTIDE SEQUENCE [LARGE SCALE GENOMIC DNA]</scope>
    <source>
        <strain evidence="5 6">DJ011</strain>
    </source>
</reference>
<keyword evidence="6" id="KW-1185">Reference proteome</keyword>
<evidence type="ECO:0000256" key="3">
    <source>
        <dbReference type="ARBA" id="ARBA00023163"/>
    </source>
</evidence>
<evidence type="ECO:0000256" key="2">
    <source>
        <dbReference type="ARBA" id="ARBA00023125"/>
    </source>
</evidence>
<dbReference type="PANTHER" id="PTHR47893">
    <property type="entry name" value="REGULATORY PROTEIN PCHR"/>
    <property type="match status" value="1"/>
</dbReference>
<dbReference type="InterPro" id="IPR053142">
    <property type="entry name" value="PchR_regulatory_protein"/>
</dbReference>
<dbReference type="SUPFAM" id="SSF46689">
    <property type="entry name" value="Homeodomain-like"/>
    <property type="match status" value="2"/>
</dbReference>
<proteinExistence type="predicted"/>
<feature type="domain" description="HTH araC/xylS-type" evidence="4">
    <location>
        <begin position="224"/>
        <end position="322"/>
    </location>
</feature>
<comment type="caution">
    <text evidence="5">The sequence shown here is derived from an EMBL/GenBank/DDBJ whole genome shotgun (WGS) entry which is preliminary data.</text>
</comment>
<dbReference type="PANTHER" id="PTHR47893:SF1">
    <property type="entry name" value="REGULATORY PROTEIN PCHR"/>
    <property type="match status" value="1"/>
</dbReference>
<dbReference type="EMBL" id="JAAZWO010000023">
    <property type="protein sequence ID" value="MBC2399147.1"/>
    <property type="molecule type" value="Genomic_DNA"/>
</dbReference>
<dbReference type="Proteomes" id="UP000563151">
    <property type="component" value="Unassembled WGS sequence"/>
</dbReference>
<keyword evidence="1" id="KW-0805">Transcription regulation</keyword>
<name>A0A923J1G1_CLOTT</name>
<dbReference type="PROSITE" id="PS00041">
    <property type="entry name" value="HTH_ARAC_FAMILY_1"/>
    <property type="match status" value="1"/>
</dbReference>
<dbReference type="InterPro" id="IPR018062">
    <property type="entry name" value="HTH_AraC-typ_CS"/>
</dbReference>
<organism evidence="5 6">
    <name type="scientific">Clostridium tetanomorphum</name>
    <dbReference type="NCBI Taxonomy" id="1553"/>
    <lineage>
        <taxon>Bacteria</taxon>
        <taxon>Bacillati</taxon>
        <taxon>Bacillota</taxon>
        <taxon>Clostridia</taxon>
        <taxon>Eubacteriales</taxon>
        <taxon>Clostridiaceae</taxon>
        <taxon>Clostridium</taxon>
    </lineage>
</organism>
<dbReference type="GO" id="GO:0043565">
    <property type="term" value="F:sequence-specific DNA binding"/>
    <property type="evidence" value="ECO:0007669"/>
    <property type="project" value="InterPro"/>
</dbReference>
<protein>
    <submittedName>
        <fullName evidence="5">Helix-turn-helix transcriptional regulator</fullName>
    </submittedName>
</protein>
<dbReference type="Pfam" id="PF12833">
    <property type="entry name" value="HTH_18"/>
    <property type="match status" value="1"/>
</dbReference>